<feature type="coiled-coil region" evidence="1">
    <location>
        <begin position="79"/>
        <end position="106"/>
    </location>
</feature>
<feature type="region of interest" description="Disordered" evidence="2">
    <location>
        <begin position="111"/>
        <end position="130"/>
    </location>
</feature>
<name>A0A699QYL4_TANCI</name>
<dbReference type="EMBL" id="BKCJ011064884">
    <property type="protein sequence ID" value="GFC78286.1"/>
    <property type="molecule type" value="Genomic_DNA"/>
</dbReference>
<evidence type="ECO:0000256" key="2">
    <source>
        <dbReference type="SAM" id="MobiDB-lite"/>
    </source>
</evidence>
<evidence type="ECO:0000313" key="3">
    <source>
        <dbReference type="EMBL" id="GFC78286.1"/>
    </source>
</evidence>
<accession>A0A699QYL4</accession>
<gene>
    <name evidence="3" type="ORF">Tci_850256</name>
</gene>
<evidence type="ECO:0000256" key="1">
    <source>
        <dbReference type="SAM" id="Coils"/>
    </source>
</evidence>
<organism evidence="3">
    <name type="scientific">Tanacetum cinerariifolium</name>
    <name type="common">Dalmatian daisy</name>
    <name type="synonym">Chrysanthemum cinerariifolium</name>
    <dbReference type="NCBI Taxonomy" id="118510"/>
    <lineage>
        <taxon>Eukaryota</taxon>
        <taxon>Viridiplantae</taxon>
        <taxon>Streptophyta</taxon>
        <taxon>Embryophyta</taxon>
        <taxon>Tracheophyta</taxon>
        <taxon>Spermatophyta</taxon>
        <taxon>Magnoliopsida</taxon>
        <taxon>eudicotyledons</taxon>
        <taxon>Gunneridae</taxon>
        <taxon>Pentapetalae</taxon>
        <taxon>asterids</taxon>
        <taxon>campanulids</taxon>
        <taxon>Asterales</taxon>
        <taxon>Asteraceae</taxon>
        <taxon>Asteroideae</taxon>
        <taxon>Anthemideae</taxon>
        <taxon>Anthemidinae</taxon>
        <taxon>Tanacetum</taxon>
    </lineage>
</organism>
<proteinExistence type="predicted"/>
<comment type="caution">
    <text evidence="3">The sequence shown here is derived from an EMBL/GenBank/DDBJ whole genome shotgun (WGS) entry which is preliminary data.</text>
</comment>
<sequence length="130" mass="14864">RLEALIKRNNLYIQDLIMAYTSSRSSSSSNSDTEFNLGAYKAGLAFVKARLEVYKKNETVFIDNIKILKLDVMIRDKAITELRQKFEKAEKETDDLKLTLEKFQDSTKNLSRLLDGQQSDKSKTGLGYDS</sequence>
<keyword evidence="1" id="KW-0175">Coiled coil</keyword>
<reference evidence="3" key="1">
    <citation type="journal article" date="2019" name="Sci. Rep.">
        <title>Draft genome of Tanacetum cinerariifolium, the natural source of mosquito coil.</title>
        <authorList>
            <person name="Yamashiro T."/>
            <person name="Shiraishi A."/>
            <person name="Satake H."/>
            <person name="Nakayama K."/>
        </authorList>
    </citation>
    <scope>NUCLEOTIDE SEQUENCE</scope>
</reference>
<feature type="non-terminal residue" evidence="3">
    <location>
        <position position="1"/>
    </location>
</feature>
<dbReference type="AlphaFoldDB" id="A0A699QYL4"/>
<protein>
    <submittedName>
        <fullName evidence="3">Uncharacterized protein</fullName>
    </submittedName>
</protein>